<comment type="caution">
    <text evidence="1">The sequence shown here is derived from an EMBL/GenBank/DDBJ whole genome shotgun (WGS) entry which is preliminary data.</text>
</comment>
<keyword evidence="2" id="KW-1185">Reference proteome</keyword>
<evidence type="ECO:0000313" key="2">
    <source>
        <dbReference type="Proteomes" id="UP001500683"/>
    </source>
</evidence>
<accession>A0ABP7VHV5</accession>
<gene>
    <name evidence="1" type="ORF">GCM10022214_21440</name>
</gene>
<reference evidence="2" key="1">
    <citation type="journal article" date="2019" name="Int. J. Syst. Evol. Microbiol.">
        <title>The Global Catalogue of Microorganisms (GCM) 10K type strain sequencing project: providing services to taxonomists for standard genome sequencing and annotation.</title>
        <authorList>
            <consortium name="The Broad Institute Genomics Platform"/>
            <consortium name="The Broad Institute Genome Sequencing Center for Infectious Disease"/>
            <person name="Wu L."/>
            <person name="Ma J."/>
        </authorList>
    </citation>
    <scope>NUCLEOTIDE SEQUENCE [LARGE SCALE GENOMIC DNA]</scope>
    <source>
        <strain evidence="2">JCM 16702</strain>
    </source>
</reference>
<name>A0ABP7VHV5_9ACTN</name>
<dbReference type="Proteomes" id="UP001500683">
    <property type="component" value="Unassembled WGS sequence"/>
</dbReference>
<evidence type="ECO:0000313" key="1">
    <source>
        <dbReference type="EMBL" id="GAA4066718.1"/>
    </source>
</evidence>
<sequence>MPASPLPMTTPEPPDASAEQWARFLAALECACGECGGTGLVRSVRWRAWHERAGELIRVAQAAHRAADLSHAAQAPDAETEVPTVVLAIERAIDEHMRTRPDEPEQQPCRTCRGTGRVLTGLGLRLSEFLTRHGFVRQSGP</sequence>
<proteinExistence type="predicted"/>
<organism evidence="1 2">
    <name type="scientific">Actinomadura miaoliensis</name>
    <dbReference type="NCBI Taxonomy" id="430685"/>
    <lineage>
        <taxon>Bacteria</taxon>
        <taxon>Bacillati</taxon>
        <taxon>Actinomycetota</taxon>
        <taxon>Actinomycetes</taxon>
        <taxon>Streptosporangiales</taxon>
        <taxon>Thermomonosporaceae</taxon>
        <taxon>Actinomadura</taxon>
    </lineage>
</organism>
<protein>
    <submittedName>
        <fullName evidence="1">Uncharacterized protein</fullName>
    </submittedName>
</protein>
<dbReference type="EMBL" id="BAAAZG010000011">
    <property type="protein sequence ID" value="GAA4066718.1"/>
    <property type="molecule type" value="Genomic_DNA"/>
</dbReference>